<dbReference type="GO" id="GO:0008690">
    <property type="term" value="F:3-deoxy-manno-octulosonate cytidylyltransferase activity"/>
    <property type="evidence" value="ECO:0007669"/>
    <property type="project" value="UniProtKB-EC"/>
</dbReference>
<keyword evidence="6" id="KW-0548">Nucleotidyltransferase</keyword>
<proteinExistence type="inferred from homology"/>
<dbReference type="Gene3D" id="1.10.1410.10">
    <property type="match status" value="1"/>
</dbReference>
<evidence type="ECO:0000313" key="17">
    <source>
        <dbReference type="EMBL" id="KAF4367159.1"/>
    </source>
</evidence>
<dbReference type="GO" id="GO:0005730">
    <property type="term" value="C:nucleolus"/>
    <property type="evidence" value="ECO:0007669"/>
    <property type="project" value="TreeGrafter"/>
</dbReference>
<dbReference type="InterPro" id="IPR045862">
    <property type="entry name" value="Trf4-like"/>
</dbReference>
<dbReference type="InterPro" id="IPR004528">
    <property type="entry name" value="KdsB"/>
</dbReference>
<evidence type="ECO:0000256" key="10">
    <source>
        <dbReference type="ARBA" id="ARBA00060624"/>
    </source>
</evidence>
<dbReference type="GO" id="GO:1990817">
    <property type="term" value="F:poly(A) RNA polymerase activity"/>
    <property type="evidence" value="ECO:0007669"/>
    <property type="project" value="UniProtKB-EC"/>
</dbReference>
<dbReference type="InterPro" id="IPR029044">
    <property type="entry name" value="Nucleotide-diphossugar_trans"/>
</dbReference>
<dbReference type="InterPro" id="IPR003329">
    <property type="entry name" value="Cytidylyl_trans"/>
</dbReference>
<dbReference type="InterPro" id="IPR043519">
    <property type="entry name" value="NT_sf"/>
</dbReference>
<dbReference type="GO" id="GO:0005737">
    <property type="term" value="C:cytoplasm"/>
    <property type="evidence" value="ECO:0007669"/>
    <property type="project" value="UniProtKB-ARBA"/>
</dbReference>
<dbReference type="AlphaFoldDB" id="A0A7J6FBA1"/>
<feature type="compositionally biased region" description="Basic and acidic residues" evidence="14">
    <location>
        <begin position="521"/>
        <end position="539"/>
    </location>
</feature>
<comment type="similarity">
    <text evidence="11">Belongs to the KdsB family.</text>
</comment>
<comment type="caution">
    <text evidence="17">The sequence shown here is derived from an EMBL/GenBank/DDBJ whole genome shotgun (WGS) entry which is preliminary data.</text>
</comment>
<evidence type="ECO:0000256" key="7">
    <source>
        <dbReference type="ARBA" id="ARBA00022723"/>
    </source>
</evidence>
<dbReference type="CDD" id="cd02517">
    <property type="entry name" value="CMP-KDO-Synthetase"/>
    <property type="match status" value="1"/>
</dbReference>
<evidence type="ECO:0000259" key="15">
    <source>
        <dbReference type="Pfam" id="PF03828"/>
    </source>
</evidence>
<feature type="compositionally biased region" description="Basic residues" evidence="14">
    <location>
        <begin position="505"/>
        <end position="520"/>
    </location>
</feature>
<evidence type="ECO:0000256" key="1">
    <source>
        <dbReference type="ARBA" id="ARBA00001936"/>
    </source>
</evidence>
<dbReference type="InterPro" id="IPR002058">
    <property type="entry name" value="PAP_assoc"/>
</dbReference>
<dbReference type="CDD" id="cd05402">
    <property type="entry name" value="NT_PAP_TUTase"/>
    <property type="match status" value="1"/>
</dbReference>
<evidence type="ECO:0000313" key="18">
    <source>
        <dbReference type="Proteomes" id="UP000525078"/>
    </source>
</evidence>
<evidence type="ECO:0000256" key="4">
    <source>
        <dbReference type="ARBA" id="ARBA00012388"/>
    </source>
</evidence>
<evidence type="ECO:0000256" key="11">
    <source>
        <dbReference type="ARBA" id="ARBA00060845"/>
    </source>
</evidence>
<dbReference type="GO" id="GO:0044281">
    <property type="term" value="P:small molecule metabolic process"/>
    <property type="evidence" value="ECO:0007669"/>
    <property type="project" value="UniProtKB-ARBA"/>
</dbReference>
<evidence type="ECO:0000256" key="5">
    <source>
        <dbReference type="ARBA" id="ARBA00022679"/>
    </source>
</evidence>
<dbReference type="SUPFAM" id="SSF81301">
    <property type="entry name" value="Nucleotidyltransferase"/>
    <property type="match status" value="1"/>
</dbReference>
<keyword evidence="7" id="KW-0479">Metal-binding</keyword>
<gene>
    <name evidence="17" type="ORF">F8388_006467</name>
</gene>
<dbReference type="GO" id="GO:0031499">
    <property type="term" value="C:TRAMP complex"/>
    <property type="evidence" value="ECO:0007669"/>
    <property type="project" value="TreeGrafter"/>
</dbReference>
<dbReference type="Proteomes" id="UP000525078">
    <property type="component" value="Unassembled WGS sequence"/>
</dbReference>
<dbReference type="Pfam" id="PF02348">
    <property type="entry name" value="CTP_transf_3"/>
    <property type="match status" value="1"/>
</dbReference>
<evidence type="ECO:0000256" key="3">
    <source>
        <dbReference type="ARBA" id="ARBA00008593"/>
    </source>
</evidence>
<name>A0A7J6FBA1_CANSA</name>
<dbReference type="InterPro" id="IPR054708">
    <property type="entry name" value="MTPAP-like_central"/>
</dbReference>
<dbReference type="Pfam" id="PF22600">
    <property type="entry name" value="MTPAP-like_central"/>
    <property type="match status" value="1"/>
</dbReference>
<dbReference type="Gene3D" id="3.90.550.10">
    <property type="entry name" value="Spore Coat Polysaccharide Biosynthesis Protein SpsA, Chain A"/>
    <property type="match status" value="1"/>
</dbReference>
<keyword evidence="5" id="KW-0808">Transferase</keyword>
<evidence type="ECO:0000256" key="9">
    <source>
        <dbReference type="ARBA" id="ARBA00050198"/>
    </source>
</evidence>
<dbReference type="GO" id="GO:0016020">
    <property type="term" value="C:membrane"/>
    <property type="evidence" value="ECO:0007669"/>
    <property type="project" value="UniProtKB-SubCell"/>
</dbReference>
<evidence type="ECO:0000256" key="14">
    <source>
        <dbReference type="SAM" id="MobiDB-lite"/>
    </source>
</evidence>
<organism evidence="17 18">
    <name type="scientific">Cannabis sativa</name>
    <name type="common">Hemp</name>
    <name type="synonym">Marijuana</name>
    <dbReference type="NCBI Taxonomy" id="3483"/>
    <lineage>
        <taxon>Eukaryota</taxon>
        <taxon>Viridiplantae</taxon>
        <taxon>Streptophyta</taxon>
        <taxon>Embryophyta</taxon>
        <taxon>Tracheophyta</taxon>
        <taxon>Spermatophyta</taxon>
        <taxon>Magnoliopsida</taxon>
        <taxon>eudicotyledons</taxon>
        <taxon>Gunneridae</taxon>
        <taxon>Pentapetalae</taxon>
        <taxon>rosids</taxon>
        <taxon>fabids</taxon>
        <taxon>Rosales</taxon>
        <taxon>Cannabaceae</taxon>
        <taxon>Cannabis</taxon>
    </lineage>
</organism>
<keyword evidence="8" id="KW-0460">Magnesium</keyword>
<dbReference type="GO" id="GO:0031123">
    <property type="term" value="P:RNA 3'-end processing"/>
    <property type="evidence" value="ECO:0007669"/>
    <property type="project" value="TreeGrafter"/>
</dbReference>
<dbReference type="GO" id="GO:0043634">
    <property type="term" value="P:polyadenylation-dependent ncRNA catabolic process"/>
    <property type="evidence" value="ECO:0007669"/>
    <property type="project" value="TreeGrafter"/>
</dbReference>
<dbReference type="GO" id="GO:1901137">
    <property type="term" value="P:carbohydrate derivative biosynthetic process"/>
    <property type="evidence" value="ECO:0007669"/>
    <property type="project" value="UniProtKB-ARBA"/>
</dbReference>
<feature type="region of interest" description="Disordered" evidence="14">
    <location>
        <begin position="490"/>
        <end position="545"/>
    </location>
</feature>
<dbReference type="Pfam" id="PF03828">
    <property type="entry name" value="PAP_assoc"/>
    <property type="match status" value="1"/>
</dbReference>
<dbReference type="EMBL" id="JAATIP010000144">
    <property type="protein sequence ID" value="KAF4367159.1"/>
    <property type="molecule type" value="Genomic_DNA"/>
</dbReference>
<sequence length="886" mass="97920">MEEASQSQSQSQSFIYETLTTLSFPSSDQSSPSDHREPYSVYRNEISLSTIPLPSFDAEAAAAAPDYFSLDAAADEHFSLPVPESPARSRGAEPKTPAPVEDERRLESSWFRGNSKFKSPMLQLHKEIVDFCEFLSPTPEEKDSRNAAIERVSDVIKYIWPNCEVEVFGSFRTGLYLPSSDIDVVILGSGIQKPQQGLQALSRALSQKSIAKKIQVIAKARVPIIKFIEKRSGVAFDISFDLQNGPVAAELLRLNWFVNAVSRLPPIRPLCLILKVFLQQRELNEVYSGGLGSYALLTMLMAMLQAKLVNCTIKETGPGMMAFDTYHLSSLRESEANLGILLVNFFDFYGRKLNTPDVGVSCNGGGTFYSKNDRGFLNRGRPFLISIEDPQAPENDIGKSSFNYFQIRSAFAMAFTTLTNPKVVLGLASNRSILGTIIRPDAVLLERKGGSNGQMTFTSLLPGAGEPLHSQYDHQEILCNWQLDDEEPLPRGGDGAGEFFEHSSGKKRKSSSKKDKRAKKVKETDGGSSRHRESGSRKDLVKKKRWRHNQADTNGYGRSAYAVMKSSVYFPDGLKFIESFGSETLSSSGIMMPAQAFASASSRTTCDSLLPTATAFPSLLQQLEPASIWVELLSSEAGSLALFPLVLLPSRFEGKPLVQILGKPMIQRTWERAKLAGSLDHIVVATDDDKIAECCRGFGADVVMTSVSCRNGTERCNEALQKLGKKYDIVVNIQGDEPLLEPEIIDGIVKALQDAPDAVFSTAVTSLKSEDAFDPNRVKCVMDNRGYAIYFFKGVRESQSTVSILASSRNSGTKFNLSCSYDSKFLQIYSELEPTPLQLEEDLEQLKVLENGYKMKVIKVDHEAHGVDIPEDVEKIESLMRQNNLS</sequence>
<evidence type="ECO:0000256" key="8">
    <source>
        <dbReference type="ARBA" id="ARBA00022842"/>
    </source>
</evidence>
<dbReference type="SUPFAM" id="SSF53448">
    <property type="entry name" value="Nucleotide-diphospho-sugar transferases"/>
    <property type="match status" value="1"/>
</dbReference>
<comment type="cofactor">
    <cofactor evidence="1">
        <name>Mn(2+)</name>
        <dbReference type="ChEBI" id="CHEBI:29035"/>
    </cofactor>
</comment>
<dbReference type="NCBIfam" id="TIGR00466">
    <property type="entry name" value="kdsB"/>
    <property type="match status" value="1"/>
</dbReference>
<dbReference type="GO" id="GO:0003729">
    <property type="term" value="F:mRNA binding"/>
    <property type="evidence" value="ECO:0007669"/>
    <property type="project" value="TreeGrafter"/>
</dbReference>
<dbReference type="FunFam" id="3.30.460.10:FF:000006">
    <property type="entry name" value="non-canonical poly(A) RNA polymerase PAPD5"/>
    <property type="match status" value="1"/>
</dbReference>
<dbReference type="PANTHER" id="PTHR23092:SF15">
    <property type="entry name" value="INACTIVE NON-CANONICAL POLY(A) RNA POLYMERASE PROTEIN TRF4-2-RELATED"/>
    <property type="match status" value="1"/>
</dbReference>
<protein>
    <recommendedName>
        <fullName evidence="13">CMP-2-keto-3-deoxyoctulosonic acid synthase</fullName>
        <ecNumber evidence="4">2.7.7.19</ecNumber>
        <ecNumber evidence="12">2.7.7.38</ecNumber>
    </recommendedName>
</protein>
<evidence type="ECO:0000256" key="13">
    <source>
        <dbReference type="ARBA" id="ARBA00082857"/>
    </source>
</evidence>
<comment type="subcellular location">
    <subcellularLocation>
        <location evidence="2">Membrane</location>
    </subcellularLocation>
</comment>
<feature type="domain" description="Poly(A) RNA polymerase mitochondrial-like central palm" evidence="16">
    <location>
        <begin position="124"/>
        <end position="253"/>
    </location>
</feature>
<evidence type="ECO:0000256" key="12">
    <source>
        <dbReference type="ARBA" id="ARBA00066873"/>
    </source>
</evidence>
<evidence type="ECO:0000256" key="6">
    <source>
        <dbReference type="ARBA" id="ARBA00022695"/>
    </source>
</evidence>
<dbReference type="FunFam" id="3.90.550.10:FF:000011">
    <property type="entry name" value="3-deoxy-manno-octulosonate cytidylyltransferase"/>
    <property type="match status" value="1"/>
</dbReference>
<comment type="catalytic activity">
    <reaction evidence="9">
        <text>3-deoxy-alpha-D-manno-oct-2-ulosonate + CTP = CMP-3-deoxy-beta-D-manno-octulosonate + diphosphate</text>
        <dbReference type="Rhea" id="RHEA:23448"/>
        <dbReference type="ChEBI" id="CHEBI:33019"/>
        <dbReference type="ChEBI" id="CHEBI:37563"/>
        <dbReference type="ChEBI" id="CHEBI:85986"/>
        <dbReference type="ChEBI" id="CHEBI:85987"/>
        <dbReference type="EC" id="2.7.7.38"/>
    </reaction>
</comment>
<feature type="domain" description="PAP-associated" evidence="15">
    <location>
        <begin position="337"/>
        <end position="395"/>
    </location>
</feature>
<feature type="region of interest" description="Disordered" evidence="14">
    <location>
        <begin position="80"/>
        <end position="105"/>
    </location>
</feature>
<reference evidence="17 18" key="1">
    <citation type="journal article" date="2020" name="bioRxiv">
        <title>Sequence and annotation of 42 cannabis genomes reveals extensive copy number variation in cannabinoid synthesis and pathogen resistance genes.</title>
        <authorList>
            <person name="Mckernan K.J."/>
            <person name="Helbert Y."/>
            <person name="Kane L.T."/>
            <person name="Ebling H."/>
            <person name="Zhang L."/>
            <person name="Liu B."/>
            <person name="Eaton Z."/>
            <person name="Mclaughlin S."/>
            <person name="Kingan S."/>
            <person name="Baybayan P."/>
            <person name="Concepcion G."/>
            <person name="Jordan M."/>
            <person name="Riva A."/>
            <person name="Barbazuk W."/>
            <person name="Harkins T."/>
        </authorList>
    </citation>
    <scope>NUCLEOTIDE SEQUENCE [LARGE SCALE GENOMIC DNA]</scope>
    <source>
        <strain evidence="18">cv. Jamaican Lion 4</strain>
        <tissue evidence="17">Leaf</tissue>
    </source>
</reference>
<evidence type="ECO:0000256" key="2">
    <source>
        <dbReference type="ARBA" id="ARBA00004370"/>
    </source>
</evidence>
<comment type="pathway">
    <text evidence="10">Nucleotide-sugar biosynthesis; CMP-3-deoxy-D-manno-octulosonate biosynthesis; CMP-3-deoxy-D-manno-octulosonate from 3-deoxy-D-manno-octulosonate and CTP: step 1/1.</text>
</comment>
<comment type="similarity">
    <text evidence="3">Belongs to the DNA polymerase type-B-like family.</text>
</comment>
<dbReference type="EC" id="2.7.7.19" evidence="4"/>
<accession>A0A7J6FBA1</accession>
<dbReference type="SUPFAM" id="SSF81631">
    <property type="entry name" value="PAP/OAS1 substrate-binding domain"/>
    <property type="match status" value="1"/>
</dbReference>
<dbReference type="NCBIfam" id="NF003952">
    <property type="entry name" value="PRK05450.1-5"/>
    <property type="match status" value="1"/>
</dbReference>
<dbReference type="GO" id="GO:0046872">
    <property type="term" value="F:metal ion binding"/>
    <property type="evidence" value="ECO:0007669"/>
    <property type="project" value="UniProtKB-KW"/>
</dbReference>
<evidence type="ECO:0000259" key="16">
    <source>
        <dbReference type="Pfam" id="PF22600"/>
    </source>
</evidence>
<dbReference type="EC" id="2.7.7.38" evidence="12"/>
<dbReference type="PANTHER" id="PTHR23092">
    <property type="entry name" value="POLY(A) RNA POLYMERASE"/>
    <property type="match status" value="1"/>
</dbReference>
<dbReference type="Gene3D" id="3.30.460.10">
    <property type="entry name" value="Beta Polymerase, domain 2"/>
    <property type="match status" value="1"/>
</dbReference>